<feature type="domain" description="HTH tetR-type" evidence="5">
    <location>
        <begin position="13"/>
        <end position="73"/>
    </location>
</feature>
<dbReference type="InterPro" id="IPR050109">
    <property type="entry name" value="HTH-type_TetR-like_transc_reg"/>
</dbReference>
<dbReference type="InterPro" id="IPR011075">
    <property type="entry name" value="TetR_C"/>
</dbReference>
<dbReference type="GO" id="GO:0003700">
    <property type="term" value="F:DNA-binding transcription factor activity"/>
    <property type="evidence" value="ECO:0007669"/>
    <property type="project" value="TreeGrafter"/>
</dbReference>
<feature type="DNA-binding region" description="H-T-H motif" evidence="4">
    <location>
        <begin position="36"/>
        <end position="55"/>
    </location>
</feature>
<protein>
    <submittedName>
        <fullName evidence="6">AcrR family transcriptional regulator</fullName>
    </submittedName>
</protein>
<dbReference type="PANTHER" id="PTHR30055">
    <property type="entry name" value="HTH-TYPE TRANSCRIPTIONAL REGULATOR RUTR"/>
    <property type="match status" value="1"/>
</dbReference>
<dbReference type="GO" id="GO:0000976">
    <property type="term" value="F:transcription cis-regulatory region binding"/>
    <property type="evidence" value="ECO:0007669"/>
    <property type="project" value="TreeGrafter"/>
</dbReference>
<evidence type="ECO:0000313" key="7">
    <source>
        <dbReference type="Proteomes" id="UP000587527"/>
    </source>
</evidence>
<dbReference type="InterPro" id="IPR001647">
    <property type="entry name" value="HTH_TetR"/>
</dbReference>
<dbReference type="PANTHER" id="PTHR30055:SF148">
    <property type="entry name" value="TETR-FAMILY TRANSCRIPTIONAL REGULATOR"/>
    <property type="match status" value="1"/>
</dbReference>
<dbReference type="PROSITE" id="PS50977">
    <property type="entry name" value="HTH_TETR_2"/>
    <property type="match status" value="1"/>
</dbReference>
<dbReference type="Pfam" id="PF16859">
    <property type="entry name" value="TetR_C_11"/>
    <property type="match status" value="1"/>
</dbReference>
<keyword evidence="1" id="KW-0805">Transcription regulation</keyword>
<dbReference type="InterPro" id="IPR009057">
    <property type="entry name" value="Homeodomain-like_sf"/>
</dbReference>
<evidence type="ECO:0000256" key="4">
    <source>
        <dbReference type="PROSITE-ProRule" id="PRU00335"/>
    </source>
</evidence>
<sequence>MDDRRGPGRPRQAETDAAITAAALDLLIERGVDAVGIEQVARLAGVTRATVYRRFPDRIALLIAAITAGHEAPAGVPDDLEFGQLLTLLAEHLSDSRHRRLARRLMTALQDQPELRDAYLETGIRPREQAIRATLARARDAGRFPPGTDLAVIATILTGAVAVHLTSHPDDSTPRQIEEFLLGVMRQTGYQEGS</sequence>
<accession>A0A841BQQ2</accession>
<dbReference type="PRINTS" id="PR00455">
    <property type="entry name" value="HTHTETR"/>
</dbReference>
<comment type="caution">
    <text evidence="6">The sequence shown here is derived from an EMBL/GenBank/DDBJ whole genome shotgun (WGS) entry which is preliminary data.</text>
</comment>
<dbReference type="Pfam" id="PF00440">
    <property type="entry name" value="TetR_N"/>
    <property type="match status" value="1"/>
</dbReference>
<evidence type="ECO:0000256" key="2">
    <source>
        <dbReference type="ARBA" id="ARBA00023125"/>
    </source>
</evidence>
<keyword evidence="2 4" id="KW-0238">DNA-binding</keyword>
<dbReference type="RefSeq" id="WP_184835587.1">
    <property type="nucleotide sequence ID" value="NZ_JACHMN010000002.1"/>
</dbReference>
<reference evidence="6 7" key="1">
    <citation type="submission" date="2020-08" db="EMBL/GenBank/DDBJ databases">
        <title>Sequencing the genomes of 1000 actinobacteria strains.</title>
        <authorList>
            <person name="Klenk H.-P."/>
        </authorList>
    </citation>
    <scope>NUCLEOTIDE SEQUENCE [LARGE SCALE GENOMIC DNA]</scope>
    <source>
        <strain evidence="6 7">DSM 45362</strain>
    </source>
</reference>
<dbReference type="AlphaFoldDB" id="A0A841BQQ2"/>
<name>A0A841BQQ2_9ACTN</name>
<proteinExistence type="predicted"/>
<keyword evidence="7" id="KW-1185">Reference proteome</keyword>
<evidence type="ECO:0000313" key="6">
    <source>
        <dbReference type="EMBL" id="MBB5869151.1"/>
    </source>
</evidence>
<evidence type="ECO:0000256" key="1">
    <source>
        <dbReference type="ARBA" id="ARBA00023015"/>
    </source>
</evidence>
<keyword evidence="3" id="KW-0804">Transcription</keyword>
<dbReference type="Gene3D" id="1.10.10.60">
    <property type="entry name" value="Homeodomain-like"/>
    <property type="match status" value="1"/>
</dbReference>
<dbReference type="SUPFAM" id="SSF46689">
    <property type="entry name" value="Homeodomain-like"/>
    <property type="match status" value="1"/>
</dbReference>
<dbReference type="SUPFAM" id="SSF48498">
    <property type="entry name" value="Tetracyclin repressor-like, C-terminal domain"/>
    <property type="match status" value="1"/>
</dbReference>
<dbReference type="Proteomes" id="UP000587527">
    <property type="component" value="Unassembled WGS sequence"/>
</dbReference>
<organism evidence="6 7">
    <name type="scientific">Allocatelliglobosispora scoriae</name>
    <dbReference type="NCBI Taxonomy" id="643052"/>
    <lineage>
        <taxon>Bacteria</taxon>
        <taxon>Bacillati</taxon>
        <taxon>Actinomycetota</taxon>
        <taxon>Actinomycetes</taxon>
        <taxon>Micromonosporales</taxon>
        <taxon>Micromonosporaceae</taxon>
        <taxon>Allocatelliglobosispora</taxon>
    </lineage>
</organism>
<gene>
    <name evidence="6" type="ORF">F4553_002530</name>
</gene>
<dbReference type="InterPro" id="IPR036271">
    <property type="entry name" value="Tet_transcr_reg_TetR-rel_C_sf"/>
</dbReference>
<dbReference type="Gene3D" id="1.10.357.10">
    <property type="entry name" value="Tetracycline Repressor, domain 2"/>
    <property type="match status" value="1"/>
</dbReference>
<dbReference type="EMBL" id="JACHMN010000002">
    <property type="protein sequence ID" value="MBB5869151.1"/>
    <property type="molecule type" value="Genomic_DNA"/>
</dbReference>
<evidence type="ECO:0000256" key="3">
    <source>
        <dbReference type="ARBA" id="ARBA00023163"/>
    </source>
</evidence>
<evidence type="ECO:0000259" key="5">
    <source>
        <dbReference type="PROSITE" id="PS50977"/>
    </source>
</evidence>